<dbReference type="AlphaFoldDB" id="A0AA38IKH4"/>
<protein>
    <submittedName>
        <fullName evidence="2">Uncharacterized protein</fullName>
    </submittedName>
</protein>
<feature type="compositionally biased region" description="Polar residues" evidence="1">
    <location>
        <begin position="133"/>
        <end position="146"/>
    </location>
</feature>
<feature type="region of interest" description="Disordered" evidence="1">
    <location>
        <begin position="92"/>
        <end position="146"/>
    </location>
</feature>
<sequence length="146" mass="15902">MVKLRRLNMSILKDVVIETEEGVIAEAWIALLQTGICINSRYAFLDGFYYKDDVLLRDTGIVSQFRIYCGHKIMTLTFGSGTDKEQFRRFIQNTDGIGDPPPSLAVLSISPSPPAPPPSLASSSSSPSPPLKNTGSKLSSGTDQDH</sequence>
<dbReference type="Proteomes" id="UP001168821">
    <property type="component" value="Unassembled WGS sequence"/>
</dbReference>
<gene>
    <name evidence="2" type="ORF">Zmor_014909</name>
</gene>
<name>A0AA38IKH4_9CUCU</name>
<dbReference type="EMBL" id="JALNTZ010000004">
    <property type="protein sequence ID" value="KAJ3655796.1"/>
    <property type="molecule type" value="Genomic_DNA"/>
</dbReference>
<comment type="caution">
    <text evidence="2">The sequence shown here is derived from an EMBL/GenBank/DDBJ whole genome shotgun (WGS) entry which is preliminary data.</text>
</comment>
<evidence type="ECO:0000313" key="3">
    <source>
        <dbReference type="Proteomes" id="UP001168821"/>
    </source>
</evidence>
<evidence type="ECO:0000256" key="1">
    <source>
        <dbReference type="SAM" id="MobiDB-lite"/>
    </source>
</evidence>
<proteinExistence type="predicted"/>
<accession>A0AA38IKH4</accession>
<reference evidence="2" key="1">
    <citation type="journal article" date="2023" name="G3 (Bethesda)">
        <title>Whole genome assemblies of Zophobas morio and Tenebrio molitor.</title>
        <authorList>
            <person name="Kaur S."/>
            <person name="Stinson S.A."/>
            <person name="diCenzo G.C."/>
        </authorList>
    </citation>
    <scope>NUCLEOTIDE SEQUENCE</scope>
    <source>
        <strain evidence="2">QUZm001</strain>
    </source>
</reference>
<organism evidence="2 3">
    <name type="scientific">Zophobas morio</name>
    <dbReference type="NCBI Taxonomy" id="2755281"/>
    <lineage>
        <taxon>Eukaryota</taxon>
        <taxon>Metazoa</taxon>
        <taxon>Ecdysozoa</taxon>
        <taxon>Arthropoda</taxon>
        <taxon>Hexapoda</taxon>
        <taxon>Insecta</taxon>
        <taxon>Pterygota</taxon>
        <taxon>Neoptera</taxon>
        <taxon>Endopterygota</taxon>
        <taxon>Coleoptera</taxon>
        <taxon>Polyphaga</taxon>
        <taxon>Cucujiformia</taxon>
        <taxon>Tenebrionidae</taxon>
        <taxon>Zophobas</taxon>
    </lineage>
</organism>
<evidence type="ECO:0000313" key="2">
    <source>
        <dbReference type="EMBL" id="KAJ3655796.1"/>
    </source>
</evidence>
<keyword evidence="3" id="KW-1185">Reference proteome</keyword>